<dbReference type="Proteomes" id="UP000027982">
    <property type="component" value="Chromosome"/>
</dbReference>
<dbReference type="STRING" id="661478.OP10G_4344"/>
<dbReference type="AlphaFoldDB" id="A0A068NWH0"/>
<dbReference type="HOGENOM" id="CLU_2934718_0_0_0"/>
<dbReference type="KEGG" id="fgi:OP10G_4344"/>
<gene>
    <name evidence="1" type="ORF">OP10G_4344</name>
</gene>
<protein>
    <submittedName>
        <fullName evidence="1">Uncharacterized protein</fullName>
    </submittedName>
</protein>
<name>A0A068NWH0_FIMGI</name>
<keyword evidence="2" id="KW-1185">Reference proteome</keyword>
<accession>A0A068NWH0</accession>
<evidence type="ECO:0000313" key="1">
    <source>
        <dbReference type="EMBL" id="AIE87712.1"/>
    </source>
</evidence>
<evidence type="ECO:0000313" key="2">
    <source>
        <dbReference type="Proteomes" id="UP000027982"/>
    </source>
</evidence>
<dbReference type="EMBL" id="CP007139">
    <property type="protein sequence ID" value="AIE87712.1"/>
    <property type="molecule type" value="Genomic_DNA"/>
</dbReference>
<proteinExistence type="predicted"/>
<sequence length="60" mass="6630">MASWLSAIGGLPENPFEVKTCRLGGTTGLFGQRLGPLFNRLLDFSDEDVTILEEAVRFRS</sequence>
<reference evidence="1 2" key="1">
    <citation type="journal article" date="2014" name="PLoS ONE">
        <title>The first complete genome sequence of the class fimbriimonadia in the phylum armatimonadetes.</title>
        <authorList>
            <person name="Hu Z.Y."/>
            <person name="Wang Y.Z."/>
            <person name="Im W.T."/>
            <person name="Wang S.Y."/>
            <person name="Zhao G.P."/>
            <person name="Zheng H.J."/>
            <person name="Quan Z.X."/>
        </authorList>
    </citation>
    <scope>NUCLEOTIDE SEQUENCE [LARGE SCALE GENOMIC DNA]</scope>
    <source>
        <strain evidence="1">Gsoil 348</strain>
    </source>
</reference>
<organism evidence="1 2">
    <name type="scientific">Fimbriimonas ginsengisoli Gsoil 348</name>
    <dbReference type="NCBI Taxonomy" id="661478"/>
    <lineage>
        <taxon>Bacteria</taxon>
        <taxon>Bacillati</taxon>
        <taxon>Armatimonadota</taxon>
        <taxon>Fimbriimonadia</taxon>
        <taxon>Fimbriimonadales</taxon>
        <taxon>Fimbriimonadaceae</taxon>
        <taxon>Fimbriimonas</taxon>
    </lineage>
</organism>